<protein>
    <recommendedName>
        <fullName evidence="6">GST N-terminal domain-containing protein</fullName>
    </recommendedName>
</protein>
<dbReference type="Pfam" id="PF13410">
    <property type="entry name" value="GST_C_2"/>
    <property type="match status" value="1"/>
</dbReference>
<dbReference type="SFLD" id="SFLDS00019">
    <property type="entry name" value="Glutathione_Transferase_(cytos"/>
    <property type="match status" value="1"/>
</dbReference>
<dbReference type="InterPro" id="IPR050983">
    <property type="entry name" value="GST_Omega/HSP26"/>
</dbReference>
<feature type="domain" description="GST C-terminal" evidence="3">
    <location>
        <begin position="112"/>
        <end position="243"/>
    </location>
</feature>
<proteinExistence type="predicted"/>
<dbReference type="Pfam" id="PF13409">
    <property type="entry name" value="GST_N_2"/>
    <property type="match status" value="1"/>
</dbReference>
<gene>
    <name evidence="4" type="ORF">CVT25_013551</name>
</gene>
<dbReference type="SUPFAM" id="SSF47616">
    <property type="entry name" value="GST C-terminal domain-like"/>
    <property type="match status" value="1"/>
</dbReference>
<dbReference type="SFLD" id="SFLDG00358">
    <property type="entry name" value="Main_(cytGST)"/>
    <property type="match status" value="1"/>
</dbReference>
<feature type="domain" description="GST N-terminal" evidence="2">
    <location>
        <begin position="27"/>
        <end position="105"/>
    </location>
</feature>
<dbReference type="PROSITE" id="PS50404">
    <property type="entry name" value="GST_NTER"/>
    <property type="match status" value="1"/>
</dbReference>
<reference evidence="4 5" key="1">
    <citation type="journal article" date="2018" name="Evol. Lett.">
        <title>Horizontal gene cluster transfer increased hallucinogenic mushroom diversity.</title>
        <authorList>
            <person name="Reynolds H.T."/>
            <person name="Vijayakumar V."/>
            <person name="Gluck-Thaler E."/>
            <person name="Korotkin H.B."/>
            <person name="Matheny P.B."/>
            <person name="Slot J.C."/>
        </authorList>
    </citation>
    <scope>NUCLEOTIDE SEQUENCE [LARGE SCALE GENOMIC DNA]</scope>
    <source>
        <strain evidence="4 5">2631</strain>
    </source>
</reference>
<dbReference type="InterPro" id="IPR036249">
    <property type="entry name" value="Thioredoxin-like_sf"/>
</dbReference>
<dbReference type="Gene3D" id="1.20.1050.10">
    <property type="match status" value="1"/>
</dbReference>
<dbReference type="GO" id="GO:0004364">
    <property type="term" value="F:glutathione transferase activity"/>
    <property type="evidence" value="ECO:0007669"/>
    <property type="project" value="InterPro"/>
</dbReference>
<dbReference type="GO" id="GO:0005737">
    <property type="term" value="C:cytoplasm"/>
    <property type="evidence" value="ECO:0007669"/>
    <property type="project" value="InterPro"/>
</dbReference>
<dbReference type="InterPro" id="IPR005442">
    <property type="entry name" value="GST_omega"/>
</dbReference>
<evidence type="ECO:0000313" key="4">
    <source>
        <dbReference type="EMBL" id="PPQ93842.1"/>
    </source>
</evidence>
<dbReference type="OrthoDB" id="4951845at2759"/>
<dbReference type="Gene3D" id="3.40.30.10">
    <property type="entry name" value="Glutaredoxin"/>
    <property type="match status" value="1"/>
</dbReference>
<dbReference type="PRINTS" id="PR01625">
    <property type="entry name" value="GSTRNSFRASEO"/>
</dbReference>
<keyword evidence="5" id="KW-1185">Reference proteome</keyword>
<dbReference type="AlphaFoldDB" id="A0A409XSP4"/>
<evidence type="ECO:0000259" key="2">
    <source>
        <dbReference type="PROSITE" id="PS50404"/>
    </source>
</evidence>
<sequence length="256" mass="29390">MGIPDEQIFPHATAAAAETVAKHQQPQDLIFYSGWFCPYVQRAWITLEEKGIPYQYKEVNPYKKEAHFLALNPKGLVPAAEYKGRALYESLVLCEFFEDAYPSCKPDLLPNDPVDRAIARIWLDHISKTFIPAHHRLLQLQDPEKQREALKDTYTSLRKLADNIKGPYFFGDEFSIVDVAIAPWIVRDWVVQEHRGFKRGDVSQAWKEYSELVEKRESVVNTTSLREHTVEIYGRYLRDEAQSVAAKAIRAGGVIP</sequence>
<name>A0A409XSP4_PSICY</name>
<evidence type="ECO:0008006" key="6">
    <source>
        <dbReference type="Google" id="ProtNLM"/>
    </source>
</evidence>
<organism evidence="4 5">
    <name type="scientific">Psilocybe cyanescens</name>
    <dbReference type="NCBI Taxonomy" id="93625"/>
    <lineage>
        <taxon>Eukaryota</taxon>
        <taxon>Fungi</taxon>
        <taxon>Dikarya</taxon>
        <taxon>Basidiomycota</taxon>
        <taxon>Agaricomycotina</taxon>
        <taxon>Agaricomycetes</taxon>
        <taxon>Agaricomycetidae</taxon>
        <taxon>Agaricales</taxon>
        <taxon>Agaricineae</taxon>
        <taxon>Strophariaceae</taxon>
        <taxon>Psilocybe</taxon>
    </lineage>
</organism>
<dbReference type="PANTHER" id="PTHR43968:SF6">
    <property type="entry name" value="GLUTATHIONE S-TRANSFERASE OMEGA"/>
    <property type="match status" value="1"/>
</dbReference>
<keyword evidence="1" id="KW-0560">Oxidoreductase</keyword>
<dbReference type="EMBL" id="NHYD01000598">
    <property type="protein sequence ID" value="PPQ93842.1"/>
    <property type="molecule type" value="Genomic_DNA"/>
</dbReference>
<evidence type="ECO:0000256" key="1">
    <source>
        <dbReference type="ARBA" id="ARBA00023002"/>
    </source>
</evidence>
<dbReference type="PANTHER" id="PTHR43968">
    <property type="match status" value="1"/>
</dbReference>
<accession>A0A409XSP4</accession>
<dbReference type="STRING" id="93625.A0A409XSP4"/>
<dbReference type="Proteomes" id="UP000283269">
    <property type="component" value="Unassembled WGS sequence"/>
</dbReference>
<evidence type="ECO:0000259" key="3">
    <source>
        <dbReference type="PROSITE" id="PS50405"/>
    </source>
</evidence>
<dbReference type="InterPro" id="IPR004045">
    <property type="entry name" value="Glutathione_S-Trfase_N"/>
</dbReference>
<dbReference type="GO" id="GO:0045174">
    <property type="term" value="F:glutathione dehydrogenase (ascorbate) activity"/>
    <property type="evidence" value="ECO:0007669"/>
    <property type="project" value="UniProtKB-ARBA"/>
</dbReference>
<dbReference type="InParanoid" id="A0A409XSP4"/>
<evidence type="ECO:0000313" key="5">
    <source>
        <dbReference type="Proteomes" id="UP000283269"/>
    </source>
</evidence>
<dbReference type="PROSITE" id="PS50405">
    <property type="entry name" value="GST_CTER"/>
    <property type="match status" value="1"/>
</dbReference>
<dbReference type="InterPro" id="IPR010987">
    <property type="entry name" value="Glutathione-S-Trfase_C-like"/>
</dbReference>
<dbReference type="SUPFAM" id="SSF52833">
    <property type="entry name" value="Thioredoxin-like"/>
    <property type="match status" value="1"/>
</dbReference>
<dbReference type="InterPro" id="IPR040079">
    <property type="entry name" value="Glutathione_S-Trfase"/>
</dbReference>
<dbReference type="CDD" id="cd00570">
    <property type="entry name" value="GST_N_family"/>
    <property type="match status" value="1"/>
</dbReference>
<comment type="caution">
    <text evidence="4">The sequence shown here is derived from an EMBL/GenBank/DDBJ whole genome shotgun (WGS) entry which is preliminary data.</text>
</comment>
<dbReference type="InterPro" id="IPR036282">
    <property type="entry name" value="Glutathione-S-Trfase_C_sf"/>
</dbReference>